<accession>A0AAN7HII8</accession>
<reference evidence="9" key="1">
    <citation type="journal article" date="2023" name="Mol. Phylogenet. Evol.">
        <title>Genome-scale phylogeny and comparative genomics of the fungal order Sordariales.</title>
        <authorList>
            <person name="Hensen N."/>
            <person name="Bonometti L."/>
            <person name="Westerberg I."/>
            <person name="Brannstrom I.O."/>
            <person name="Guillou S."/>
            <person name="Cros-Aarteil S."/>
            <person name="Calhoun S."/>
            <person name="Haridas S."/>
            <person name="Kuo A."/>
            <person name="Mondo S."/>
            <person name="Pangilinan J."/>
            <person name="Riley R."/>
            <person name="LaButti K."/>
            <person name="Andreopoulos B."/>
            <person name="Lipzen A."/>
            <person name="Chen C."/>
            <person name="Yan M."/>
            <person name="Daum C."/>
            <person name="Ng V."/>
            <person name="Clum A."/>
            <person name="Steindorff A."/>
            <person name="Ohm R.A."/>
            <person name="Martin F."/>
            <person name="Silar P."/>
            <person name="Natvig D.O."/>
            <person name="Lalanne C."/>
            <person name="Gautier V."/>
            <person name="Ament-Velasquez S.L."/>
            <person name="Kruys A."/>
            <person name="Hutchinson M.I."/>
            <person name="Powell A.J."/>
            <person name="Barry K."/>
            <person name="Miller A.N."/>
            <person name="Grigoriev I.V."/>
            <person name="Debuchy R."/>
            <person name="Gladieux P."/>
            <person name="Hiltunen Thoren M."/>
            <person name="Johannesson H."/>
        </authorList>
    </citation>
    <scope>NUCLEOTIDE SEQUENCE</scope>
    <source>
        <strain evidence="9">CBS 532.94</strain>
    </source>
</reference>
<comment type="similarity">
    <text evidence="6">Belongs to the cyclic nucleotide phosphodiesterase family.</text>
</comment>
<feature type="binding site" evidence="4">
    <location>
        <position position="391"/>
    </location>
    <ligand>
        <name>AMP</name>
        <dbReference type="ChEBI" id="CHEBI:456215"/>
    </ligand>
</feature>
<keyword evidence="2 6" id="KW-0378">Hydrolase</keyword>
<feature type="compositionally biased region" description="Polar residues" evidence="7">
    <location>
        <begin position="715"/>
        <end position="725"/>
    </location>
</feature>
<evidence type="ECO:0000256" key="4">
    <source>
        <dbReference type="PIRSR" id="PIRSR623088-2"/>
    </source>
</evidence>
<evidence type="ECO:0000256" key="6">
    <source>
        <dbReference type="RuleBase" id="RU363067"/>
    </source>
</evidence>
<dbReference type="GO" id="GO:0007165">
    <property type="term" value="P:signal transduction"/>
    <property type="evidence" value="ECO:0007669"/>
    <property type="project" value="InterPro"/>
</dbReference>
<evidence type="ECO:0000313" key="9">
    <source>
        <dbReference type="EMBL" id="KAK4241924.1"/>
    </source>
</evidence>
<dbReference type="InterPro" id="IPR023088">
    <property type="entry name" value="PDEase"/>
</dbReference>
<dbReference type="Proteomes" id="UP001303760">
    <property type="component" value="Unassembled WGS sequence"/>
</dbReference>
<dbReference type="InterPro" id="IPR002073">
    <property type="entry name" value="PDEase_catalytic_dom"/>
</dbReference>
<feature type="region of interest" description="Disordered" evidence="7">
    <location>
        <begin position="660"/>
        <end position="755"/>
    </location>
</feature>
<feature type="binding site" evidence="4">
    <location>
        <position position="504"/>
    </location>
    <ligand>
        <name>AMP</name>
        <dbReference type="ChEBI" id="CHEBI:456215"/>
    </ligand>
</feature>
<feature type="binding site" evidence="4">
    <location>
        <position position="557"/>
    </location>
    <ligand>
        <name>AMP</name>
        <dbReference type="ChEBI" id="CHEBI:456215"/>
    </ligand>
</feature>
<dbReference type="AlphaFoldDB" id="A0AAN7HII8"/>
<feature type="binding site" evidence="5">
    <location>
        <position position="390"/>
    </location>
    <ligand>
        <name>Zn(2+)</name>
        <dbReference type="ChEBI" id="CHEBI:29105"/>
        <label>1</label>
    </ligand>
</feature>
<dbReference type="EMBL" id="MU860015">
    <property type="protein sequence ID" value="KAK4241924.1"/>
    <property type="molecule type" value="Genomic_DNA"/>
</dbReference>
<dbReference type="PROSITE" id="PS00126">
    <property type="entry name" value="PDEASE_I_1"/>
    <property type="match status" value="1"/>
</dbReference>
<keyword evidence="10" id="KW-1185">Reference proteome</keyword>
<dbReference type="PROSITE" id="PS51845">
    <property type="entry name" value="PDEASE_I_2"/>
    <property type="match status" value="1"/>
</dbReference>
<proteinExistence type="inferred from homology"/>
<protein>
    <recommendedName>
        <fullName evidence="6">Phosphodiesterase</fullName>
        <ecNumber evidence="6">3.1.4.-</ecNumber>
    </recommendedName>
</protein>
<feature type="domain" description="PDEase" evidence="8">
    <location>
        <begin position="246"/>
        <end position="600"/>
    </location>
</feature>
<evidence type="ECO:0000256" key="5">
    <source>
        <dbReference type="PIRSR" id="PIRSR623088-3"/>
    </source>
</evidence>
<reference evidence="9" key="2">
    <citation type="submission" date="2023-05" db="EMBL/GenBank/DDBJ databases">
        <authorList>
            <consortium name="Lawrence Berkeley National Laboratory"/>
            <person name="Steindorff A."/>
            <person name="Hensen N."/>
            <person name="Bonometti L."/>
            <person name="Westerberg I."/>
            <person name="Brannstrom I.O."/>
            <person name="Guillou S."/>
            <person name="Cros-Aarteil S."/>
            <person name="Calhoun S."/>
            <person name="Haridas S."/>
            <person name="Kuo A."/>
            <person name="Mondo S."/>
            <person name="Pangilinan J."/>
            <person name="Riley R."/>
            <person name="Labutti K."/>
            <person name="Andreopoulos B."/>
            <person name="Lipzen A."/>
            <person name="Chen C."/>
            <person name="Yanf M."/>
            <person name="Daum C."/>
            <person name="Ng V."/>
            <person name="Clum A."/>
            <person name="Ohm R."/>
            <person name="Martin F."/>
            <person name="Silar P."/>
            <person name="Natvig D."/>
            <person name="Lalanne C."/>
            <person name="Gautier V."/>
            <person name="Ament-Velasquez S.L."/>
            <person name="Kruys A."/>
            <person name="Hutchinson M.I."/>
            <person name="Powell A.J."/>
            <person name="Barry K."/>
            <person name="Miller A.N."/>
            <person name="Grigoriev I.V."/>
            <person name="Debuchy R."/>
            <person name="Gladieux P."/>
            <person name="Thoren M.H."/>
            <person name="Johannesson H."/>
        </authorList>
    </citation>
    <scope>NUCLEOTIDE SEQUENCE</scope>
    <source>
        <strain evidence="9">CBS 532.94</strain>
    </source>
</reference>
<dbReference type="PANTHER" id="PTHR11347">
    <property type="entry name" value="CYCLIC NUCLEOTIDE PHOSPHODIESTERASE"/>
    <property type="match status" value="1"/>
</dbReference>
<dbReference type="Gene3D" id="1.10.1300.10">
    <property type="entry name" value="3'5'-cyclic nucleotide phosphodiesterase, catalytic domain"/>
    <property type="match status" value="1"/>
</dbReference>
<evidence type="ECO:0000313" key="10">
    <source>
        <dbReference type="Proteomes" id="UP001303760"/>
    </source>
</evidence>
<dbReference type="InterPro" id="IPR036971">
    <property type="entry name" value="PDEase_catalytic_dom_sf"/>
</dbReference>
<dbReference type="SMART" id="SM00471">
    <property type="entry name" value="HDc"/>
    <property type="match status" value="1"/>
</dbReference>
<feature type="binding site" evidence="4">
    <location>
        <begin position="330"/>
        <end position="334"/>
    </location>
    <ligand>
        <name>AMP</name>
        <dbReference type="ChEBI" id="CHEBI:456215"/>
    </ligand>
</feature>
<feature type="compositionally biased region" description="Polar residues" evidence="7">
    <location>
        <begin position="732"/>
        <end position="755"/>
    </location>
</feature>
<dbReference type="Pfam" id="PF00233">
    <property type="entry name" value="PDEase_I"/>
    <property type="match status" value="1"/>
</dbReference>
<comment type="caution">
    <text evidence="9">The sequence shown here is derived from an EMBL/GenBank/DDBJ whole genome shotgun (WGS) entry which is preliminary data.</text>
</comment>
<evidence type="ECO:0000256" key="3">
    <source>
        <dbReference type="PIRSR" id="PIRSR623088-1"/>
    </source>
</evidence>
<dbReference type="GO" id="GO:0046872">
    <property type="term" value="F:metal ion binding"/>
    <property type="evidence" value="ECO:0007669"/>
    <property type="project" value="UniProtKB-KW"/>
</dbReference>
<feature type="binding site" evidence="5">
    <location>
        <position position="391"/>
    </location>
    <ligand>
        <name>Zn(2+)</name>
        <dbReference type="ChEBI" id="CHEBI:29105"/>
        <label>2</label>
    </ligand>
</feature>
<feature type="binding site" evidence="5">
    <location>
        <position position="334"/>
    </location>
    <ligand>
        <name>Zn(2+)</name>
        <dbReference type="ChEBI" id="CHEBI:29105"/>
        <label>1</label>
    </ligand>
</feature>
<sequence>MEHAGCDVIYVDRSVSRDRCVSNSDKDAAPQEAAHVAENLRLLLDIFDEVHLCSSGVACLTRWQELQETSVVALKPTLILLDTPYQDRFTQRSLSTSSSSSSRAADDGGNQAEELYGLALLRRIISEAYVRNSSKLVVTVPVVALPAGDPSCKVRRAASRRMLKECLDLGATDVMESPMNAKCINNLEVHAYRAHLDAARDQQALLALRRGRKRSWVGVDDEMPFSYLREAMVSKLLDRICRTESEIEDVPASISLSVSAAKQAEISSAVGRWHFSAHDLTDDELVVAAKVMFKHALSMPELAPWRISTDQLHRFLLACREAYIKFVPYHNFRHVVDVLQATFHFLVSIGSLPPYPAADGLPSEADPKSPIAKLLRPFEALTLLITAIGHDVGHPGVNNGFLITLNTPLAQLYNDRSVLESFHCAAYSQILRRYWPSAFCDGRMRNLLISSILATDMSLHFDYMKKLEDLQDKLRADDRIEGWDEKVKYEQTATACALLIKCADISNVTRQLDVAEKWMYILSDEFLRQGTMERALAIPTSLMSEPKQDRLSLVTSQLKFMDLFAVPLFQGVADILPDMQYCVDQLLRNRVSFKRIQDQERQSPSELVFQAGDSELCREALSFTTFPEPPTEVHPLKATPGPVPQVVEPQVTVGPRAVQETEPFQKPCQTSRRPPSGRRVNGIVTSFTSASDFGHSEPFSGDNSHSHGHTRQRCSEMTENSSAPNSGDWGASQATSATTGKMPLSPSTQGTSIVSCDSFEHSNSIPVTNTPPGGESTTTVPDLASKSQADFKVVDDCPPPLALHEEHNGCPGNGQATNGAGKKNGLEPDPESRQLKKKPSRFRINMQNFFRKHKSAGPQPQAADTAG</sequence>
<dbReference type="InterPro" id="IPR003607">
    <property type="entry name" value="HD/PDEase_dom"/>
</dbReference>
<dbReference type="PRINTS" id="PR00387">
    <property type="entry name" value="PDIESTERASE1"/>
</dbReference>
<keyword evidence="1 5" id="KW-0479">Metal-binding</keyword>
<feature type="active site" description="Proton donor" evidence="3">
    <location>
        <position position="330"/>
    </location>
</feature>
<feature type="compositionally biased region" description="Basic and acidic residues" evidence="7">
    <location>
        <begin position="824"/>
        <end position="834"/>
    </location>
</feature>
<evidence type="ECO:0000256" key="2">
    <source>
        <dbReference type="ARBA" id="ARBA00022801"/>
    </source>
</evidence>
<dbReference type="InterPro" id="IPR023174">
    <property type="entry name" value="PDEase_CS"/>
</dbReference>
<feature type="binding site" evidence="5">
    <location>
        <position position="391"/>
    </location>
    <ligand>
        <name>Zn(2+)</name>
        <dbReference type="ChEBI" id="CHEBI:29105"/>
        <label>1</label>
    </ligand>
</feature>
<organism evidence="9 10">
    <name type="scientific">Achaetomium macrosporum</name>
    <dbReference type="NCBI Taxonomy" id="79813"/>
    <lineage>
        <taxon>Eukaryota</taxon>
        <taxon>Fungi</taxon>
        <taxon>Dikarya</taxon>
        <taxon>Ascomycota</taxon>
        <taxon>Pezizomycotina</taxon>
        <taxon>Sordariomycetes</taxon>
        <taxon>Sordariomycetidae</taxon>
        <taxon>Sordariales</taxon>
        <taxon>Chaetomiaceae</taxon>
        <taxon>Achaetomium</taxon>
    </lineage>
</organism>
<feature type="region of interest" description="Disordered" evidence="7">
    <location>
        <begin position="793"/>
        <end position="867"/>
    </location>
</feature>
<evidence type="ECO:0000256" key="7">
    <source>
        <dbReference type="SAM" id="MobiDB-lite"/>
    </source>
</evidence>
<dbReference type="SUPFAM" id="SSF109604">
    <property type="entry name" value="HD-domain/PDEase-like"/>
    <property type="match status" value="1"/>
</dbReference>
<feature type="region of interest" description="Disordered" evidence="7">
    <location>
        <begin position="762"/>
        <end position="781"/>
    </location>
</feature>
<dbReference type="CDD" id="cd00077">
    <property type="entry name" value="HDc"/>
    <property type="match status" value="1"/>
</dbReference>
<feature type="binding site" evidence="5">
    <location>
        <position position="504"/>
    </location>
    <ligand>
        <name>Zn(2+)</name>
        <dbReference type="ChEBI" id="CHEBI:29105"/>
        <label>1</label>
    </ligand>
</feature>
<dbReference type="GO" id="GO:0004114">
    <property type="term" value="F:3',5'-cyclic-nucleotide phosphodiesterase activity"/>
    <property type="evidence" value="ECO:0007669"/>
    <property type="project" value="InterPro"/>
</dbReference>
<comment type="cofactor">
    <cofactor evidence="6">
        <name>a divalent metal cation</name>
        <dbReference type="ChEBI" id="CHEBI:60240"/>
    </cofactor>
    <text evidence="6">Binds 2 divalent metal cations per subunit. Site 1 may preferentially bind zinc ions, while site 2 has a preference for magnesium and/or manganese ions.</text>
</comment>
<dbReference type="EC" id="3.1.4.-" evidence="6"/>
<evidence type="ECO:0000256" key="1">
    <source>
        <dbReference type="ARBA" id="ARBA00022723"/>
    </source>
</evidence>
<name>A0AAN7HII8_9PEZI</name>
<gene>
    <name evidence="9" type="ORF">C8A03DRAFT_11893</name>
</gene>
<evidence type="ECO:0000259" key="8">
    <source>
        <dbReference type="PROSITE" id="PS51845"/>
    </source>
</evidence>